<feature type="transmembrane region" description="Helical" evidence="1">
    <location>
        <begin position="12"/>
        <end position="31"/>
    </location>
</feature>
<comment type="caution">
    <text evidence="2">The sequence shown here is derived from an EMBL/GenBank/DDBJ whole genome shotgun (WGS) entry which is preliminary data.</text>
</comment>
<dbReference type="AlphaFoldDB" id="A0A929QSI7"/>
<sequence>MDFLRMPAYRLFLHPITGGAIWGYVLALIYLRYVRRFPQYKPHFYGALAVLIYVAPLFLTRHINEIHGLTCGLAYVLTRLYDYDRSQVAN</sequence>
<evidence type="ECO:0000313" key="3">
    <source>
        <dbReference type="Proteomes" id="UP000757900"/>
    </source>
</evidence>
<organism evidence="2 3">
    <name type="scientific">Abiotrophia defectiva</name>
    <name type="common">Streptococcus defectivus</name>
    <dbReference type="NCBI Taxonomy" id="46125"/>
    <lineage>
        <taxon>Bacteria</taxon>
        <taxon>Bacillati</taxon>
        <taxon>Bacillota</taxon>
        <taxon>Bacilli</taxon>
        <taxon>Lactobacillales</taxon>
        <taxon>Aerococcaceae</taxon>
        <taxon>Abiotrophia</taxon>
    </lineage>
</organism>
<dbReference type="Proteomes" id="UP000757900">
    <property type="component" value="Unassembled WGS sequence"/>
</dbReference>
<name>A0A929QSI7_ABIDE</name>
<evidence type="ECO:0000313" key="2">
    <source>
        <dbReference type="EMBL" id="MBF0934311.1"/>
    </source>
</evidence>
<feature type="transmembrane region" description="Helical" evidence="1">
    <location>
        <begin position="43"/>
        <end position="59"/>
    </location>
</feature>
<gene>
    <name evidence="2" type="ORF">HXK00_01550</name>
</gene>
<keyword evidence="1" id="KW-0472">Membrane</keyword>
<accession>A0A929QSI7</accession>
<keyword evidence="1" id="KW-0812">Transmembrane</keyword>
<dbReference type="EMBL" id="JABZFV010000012">
    <property type="protein sequence ID" value="MBF0934311.1"/>
    <property type="molecule type" value="Genomic_DNA"/>
</dbReference>
<protein>
    <submittedName>
        <fullName evidence="2">Uncharacterized protein</fullName>
    </submittedName>
</protein>
<evidence type="ECO:0000256" key="1">
    <source>
        <dbReference type="SAM" id="Phobius"/>
    </source>
</evidence>
<reference evidence="2" key="1">
    <citation type="submission" date="2020-04" db="EMBL/GenBank/DDBJ databases">
        <title>Deep metagenomics examines the oral microbiome during advanced dental caries in children, revealing novel taxa and co-occurrences with host molecules.</title>
        <authorList>
            <person name="Baker J.L."/>
            <person name="Morton J.T."/>
            <person name="Dinis M."/>
            <person name="Alvarez R."/>
            <person name="Tran N.C."/>
            <person name="Knight R."/>
            <person name="Edlund A."/>
        </authorList>
    </citation>
    <scope>NUCLEOTIDE SEQUENCE</scope>
    <source>
        <strain evidence="2">JCVI_23_bin.16</strain>
    </source>
</reference>
<proteinExistence type="predicted"/>
<keyword evidence="1" id="KW-1133">Transmembrane helix</keyword>